<accession>A0A5D4XKU0</accession>
<evidence type="ECO:0000256" key="1">
    <source>
        <dbReference type="SAM" id="MobiDB-lite"/>
    </source>
</evidence>
<evidence type="ECO:0000313" key="3">
    <source>
        <dbReference type="Proteomes" id="UP000324973"/>
    </source>
</evidence>
<proteinExistence type="predicted"/>
<comment type="caution">
    <text evidence="2">The sequence shown here is derived from an EMBL/GenBank/DDBJ whole genome shotgun (WGS) entry which is preliminary data.</text>
</comment>
<gene>
    <name evidence="2" type="ORF">FZO89_02940</name>
</gene>
<dbReference type="AlphaFoldDB" id="A0A5D4XKU0"/>
<dbReference type="Pfam" id="PF07759">
    <property type="entry name" value="DUF1615"/>
    <property type="match status" value="1"/>
</dbReference>
<reference evidence="2 3" key="1">
    <citation type="submission" date="2019-08" db="EMBL/GenBank/DDBJ databases">
        <title>Luteimonas viscosus sp. nov., isolated from soil of a sunflower field.</title>
        <authorList>
            <person name="Jianli Z."/>
            <person name="Ying Z."/>
        </authorList>
    </citation>
    <scope>NUCLEOTIDE SEQUENCE [LARGE SCALE GENOMIC DNA]</scope>
    <source>
        <strain evidence="2 3">XBU10</strain>
    </source>
</reference>
<dbReference type="OrthoDB" id="596976at2"/>
<keyword evidence="3" id="KW-1185">Reference proteome</keyword>
<feature type="region of interest" description="Disordered" evidence="1">
    <location>
        <begin position="1"/>
        <end position="22"/>
    </location>
</feature>
<dbReference type="InterPro" id="IPR011673">
    <property type="entry name" value="DUF1615"/>
</dbReference>
<evidence type="ECO:0000313" key="2">
    <source>
        <dbReference type="EMBL" id="TYT25307.1"/>
    </source>
</evidence>
<organism evidence="2 3">
    <name type="scientific">Luteimonas viscosa</name>
    <dbReference type="NCBI Taxonomy" id="1132694"/>
    <lineage>
        <taxon>Bacteria</taxon>
        <taxon>Pseudomonadati</taxon>
        <taxon>Pseudomonadota</taxon>
        <taxon>Gammaproteobacteria</taxon>
        <taxon>Lysobacterales</taxon>
        <taxon>Lysobacteraceae</taxon>
        <taxon>Luteimonas</taxon>
    </lineage>
</organism>
<sequence>MDADQCRARHPRHLRPGRLDPGTFRQAHRRLSLAGPRRPVPLLRAVHLPAAPVPDRRDRQPQRFAAALGRRHALRDPVGGRVRPAPAARRDRALRAAVASPACCRLARAGGLVVALALAGCASRPPAVPVPDPAQVRAEIARRIPTSVDDRQGWAGDIQVAFTAQRINANVENICAVLAVIEQESGYKADPPVANLPRVARAEIDRRAAALHVPGIVVDAALRLDSTDGRSYGERLDRVRTERELSELYQDMIGRIPMGERLFAGRNPVQTGGAMQVAIPFAEANAAGYPHPVDGSIRDEVFRRRGGLYFGIAHLLGYETPYTRKLHRFADYNAGWYASRNAAFQNAVGVATGLPLSLDGDLLLPGAPLDRPGRTEAAVRTLSPQLGMDERAIRRALERGDRLEFSDDDLHARVFAIAQARAGGPLPRAMVPDIRLDSPKITRELTTRWFAERVDARYRNCLSR</sequence>
<dbReference type="Proteomes" id="UP000324973">
    <property type="component" value="Unassembled WGS sequence"/>
</dbReference>
<protein>
    <submittedName>
        <fullName evidence="2">DUF1615 domain-containing protein</fullName>
    </submittedName>
</protein>
<dbReference type="EMBL" id="VTFT01000001">
    <property type="protein sequence ID" value="TYT25307.1"/>
    <property type="molecule type" value="Genomic_DNA"/>
</dbReference>
<name>A0A5D4XKU0_9GAMM</name>